<dbReference type="EMBL" id="MT898125">
    <property type="protein sequence ID" value="QOS19163.1"/>
    <property type="molecule type" value="Genomic_DNA"/>
</dbReference>
<evidence type="ECO:0000313" key="4">
    <source>
        <dbReference type="EMBL" id="QOS28179.1"/>
    </source>
</evidence>
<feature type="domain" description="Glycosyltransferase subfamily 4-like N-terminal" evidence="2">
    <location>
        <begin position="17"/>
        <end position="179"/>
    </location>
</feature>
<dbReference type="InterPro" id="IPR028098">
    <property type="entry name" value="Glyco_trans_4-like_N"/>
</dbReference>
<proteinExistence type="predicted"/>
<protein>
    <submittedName>
        <fullName evidence="4">N-acetyl-alpha-D-glucosaminyl L-malate synthase</fullName>
        <ecNumber evidence="4">2.4.1.-</ecNumber>
    </submittedName>
</protein>
<dbReference type="RefSeq" id="WP_025570008.1">
    <property type="nucleotide sequence ID" value="NZ_JBPATV010000004.1"/>
</dbReference>
<dbReference type="Pfam" id="PF13439">
    <property type="entry name" value="Glyco_transf_4"/>
    <property type="match status" value="1"/>
</dbReference>
<evidence type="ECO:0000259" key="1">
    <source>
        <dbReference type="Pfam" id="PF00534"/>
    </source>
</evidence>
<dbReference type="Pfam" id="PF00534">
    <property type="entry name" value="Glycos_transf_1"/>
    <property type="match status" value="1"/>
</dbReference>
<organism evidence="4">
    <name type="scientific">Vibrio parahaemolyticus</name>
    <dbReference type="NCBI Taxonomy" id="670"/>
    <lineage>
        <taxon>Bacteria</taxon>
        <taxon>Pseudomonadati</taxon>
        <taxon>Pseudomonadota</taxon>
        <taxon>Gammaproteobacteria</taxon>
        <taxon>Vibrionales</taxon>
        <taxon>Vibrionaceae</taxon>
        <taxon>Vibrio</taxon>
    </lineage>
</organism>
<gene>
    <name evidence="4" type="primary">bshA</name>
    <name evidence="4" type="ORF">VP300_00019</name>
    <name evidence="3" type="ORF">VP39_00019</name>
</gene>
<dbReference type="CDD" id="cd03808">
    <property type="entry name" value="GT4_CapM-like"/>
    <property type="match status" value="1"/>
</dbReference>
<keyword evidence="4" id="KW-0328">Glycosyltransferase</keyword>
<sequence length="374" mass="42773">MMKKKIAHVVVTPVMAGAQKICFEILNSLSEEQYERYLICGLDNYVENSSFFNRFENIGITIIKVPTLKRDIGKHDLSCFFDLIKIFRQHRFDIVHTHSTKAGVVARIAAKISNTNRVIHTVHGIAFHRYETKIKRLFYYVVELFSSLFSNDIVTVNNYYKKYYRFLPFVNLETIYNGICFDNFEVSKVKDSRINILFLARLDLQKNPLFLINAIKKIKNESLGNLNINVKIVGDGPLKEELVTYVEKSGLNNFITFKGWTDDVSYEFSRADIFCVPSNYEAFGLVFLESAYFEIPTVTTCVEGIPEVVVHNKTGLLCQPNDIEGLSSALLCLIHDDHLRKNLGRKAKKHALNFSVSNMVGAYASLYNKNGRKG</sequence>
<feature type="domain" description="Glycosyl transferase family 1" evidence="1">
    <location>
        <begin position="184"/>
        <end position="350"/>
    </location>
</feature>
<dbReference type="EMBL" id="MT898367">
    <property type="protein sequence ID" value="QOS28179.1"/>
    <property type="molecule type" value="Genomic_DNA"/>
</dbReference>
<dbReference type="Gene3D" id="3.40.50.2000">
    <property type="entry name" value="Glycogen Phosphorylase B"/>
    <property type="match status" value="2"/>
</dbReference>
<dbReference type="AlphaFoldDB" id="A0A7M1WMC6"/>
<accession>A0A7M1WMC6</accession>
<evidence type="ECO:0000259" key="2">
    <source>
        <dbReference type="Pfam" id="PF13439"/>
    </source>
</evidence>
<dbReference type="EC" id="2.4.1.-" evidence="4"/>
<dbReference type="SUPFAM" id="SSF53756">
    <property type="entry name" value="UDP-Glycosyltransferase/glycogen phosphorylase"/>
    <property type="match status" value="1"/>
</dbReference>
<dbReference type="PANTHER" id="PTHR12526:SF630">
    <property type="entry name" value="GLYCOSYLTRANSFERASE"/>
    <property type="match status" value="1"/>
</dbReference>
<dbReference type="GO" id="GO:0016757">
    <property type="term" value="F:glycosyltransferase activity"/>
    <property type="evidence" value="ECO:0007669"/>
    <property type="project" value="UniProtKB-KW"/>
</dbReference>
<name>A0A7M1WMC6_VIBPH</name>
<dbReference type="GO" id="GO:1901135">
    <property type="term" value="P:carbohydrate derivative metabolic process"/>
    <property type="evidence" value="ECO:0007669"/>
    <property type="project" value="UniProtKB-ARBA"/>
</dbReference>
<dbReference type="InterPro" id="IPR001296">
    <property type="entry name" value="Glyco_trans_1"/>
</dbReference>
<keyword evidence="4" id="KW-0808">Transferase</keyword>
<evidence type="ECO:0000313" key="3">
    <source>
        <dbReference type="EMBL" id="QOS19163.1"/>
    </source>
</evidence>
<dbReference type="PANTHER" id="PTHR12526">
    <property type="entry name" value="GLYCOSYLTRANSFERASE"/>
    <property type="match status" value="1"/>
</dbReference>
<reference evidence="4" key="1">
    <citation type="submission" date="2020-08" db="EMBL/GenBank/DDBJ databases">
        <title>Genetic structure, function and evolution of capsule biosynthesis loci in Vibrio parahaemolyticus.</title>
        <authorList>
            <person name="Li L."/>
            <person name="Bian S."/>
        </authorList>
    </citation>
    <scope>NUCLEOTIDE SEQUENCE</scope>
    <source>
        <strain evidence="4">VP300</strain>
        <strain evidence="3">VP39</strain>
    </source>
</reference>